<accession>A0A0V8D8C8</accession>
<evidence type="ECO:0000313" key="2">
    <source>
        <dbReference type="EMBL" id="KSU09850.1"/>
    </source>
</evidence>
<evidence type="ECO:0000256" key="1">
    <source>
        <dbReference type="ARBA" id="ARBA00022729"/>
    </source>
</evidence>
<evidence type="ECO:0000313" key="3">
    <source>
        <dbReference type="Proteomes" id="UP000054230"/>
    </source>
</evidence>
<gene>
    <name evidence="2" type="ORF">LMG8520_1260</name>
</gene>
<comment type="caution">
    <text evidence="2">The sequence shown here is derived from an EMBL/GenBank/DDBJ whole genome shotgun (WGS) entry which is preliminary data.</text>
</comment>
<dbReference type="AlphaFoldDB" id="A0A0V8D8C8"/>
<dbReference type="Proteomes" id="UP000054230">
    <property type="component" value="Unassembled WGS sequence"/>
</dbReference>
<dbReference type="InterPro" id="IPR022263">
    <property type="entry name" value="KxYKxGKxW"/>
</dbReference>
<keyword evidence="1" id="KW-0732">Signal</keyword>
<proteinExistence type="predicted"/>
<dbReference type="RefSeq" id="WP_237671153.1">
    <property type="nucleotide sequence ID" value="NZ_LKLP01000063.1"/>
</dbReference>
<organism evidence="2 3">
    <name type="scientific">Lactococcus lactis subsp. lactis</name>
    <name type="common">Streptococcus lactis</name>
    <dbReference type="NCBI Taxonomy" id="1360"/>
    <lineage>
        <taxon>Bacteria</taxon>
        <taxon>Bacillati</taxon>
        <taxon>Bacillota</taxon>
        <taxon>Bacilli</taxon>
        <taxon>Lactobacillales</taxon>
        <taxon>Streptococcaceae</taxon>
        <taxon>Lactococcus</taxon>
    </lineage>
</organism>
<dbReference type="EMBL" id="LKLP01000063">
    <property type="protein sequence ID" value="KSU09850.1"/>
    <property type="molecule type" value="Genomic_DNA"/>
</dbReference>
<dbReference type="PATRIC" id="fig|1360.106.peg.1286"/>
<sequence>MKKIRPEVTTVTSKSHFRTWKSAKSWLFATSALAIIIVSGTITDQNVKADTAVDSSQQISGITLR</sequence>
<reference evidence="3" key="1">
    <citation type="submission" date="2015-10" db="EMBL/GenBank/DDBJ databases">
        <title>Draft Genome Sequences of 11 Lactococcus lactis subspecies cremoris strains.</title>
        <authorList>
            <person name="Wels M."/>
            <person name="Backus L."/>
            <person name="Boekhorst J."/>
            <person name="Dijkstra A."/>
            <person name="Beerthuizen M."/>
            <person name="Kelly W."/>
            <person name="Siezen R."/>
            <person name="Bachmann H."/>
            <person name="Van Hijum S."/>
        </authorList>
    </citation>
    <scope>NUCLEOTIDE SEQUENCE [LARGE SCALE GENOMIC DNA]</scope>
    <source>
        <strain evidence="3">LMG8520</strain>
    </source>
</reference>
<name>A0A0V8D8C8_LACLL</name>
<protein>
    <submittedName>
        <fullName evidence="2">Type IV pilus biosis protein PilO</fullName>
    </submittedName>
</protein>
<dbReference type="NCBIfam" id="TIGR03715">
    <property type="entry name" value="KxYKxGKxW"/>
    <property type="match status" value="1"/>
</dbReference>